<feature type="transmembrane region" description="Helical" evidence="6">
    <location>
        <begin position="118"/>
        <end position="145"/>
    </location>
</feature>
<feature type="transmembrane region" description="Helical" evidence="6">
    <location>
        <begin position="362"/>
        <end position="381"/>
    </location>
</feature>
<keyword evidence="2" id="KW-1003">Cell membrane</keyword>
<comment type="subcellular location">
    <subcellularLocation>
        <location evidence="1">Cell membrane</location>
        <topology evidence="1">Multi-pass membrane protein</topology>
    </subcellularLocation>
</comment>
<dbReference type="Pfam" id="PF07690">
    <property type="entry name" value="MFS_1"/>
    <property type="match status" value="1"/>
</dbReference>
<evidence type="ECO:0000313" key="11">
    <source>
        <dbReference type="Proteomes" id="UP001431572"/>
    </source>
</evidence>
<feature type="transmembrane region" description="Helical" evidence="6">
    <location>
        <begin position="90"/>
        <end position="112"/>
    </location>
</feature>
<dbReference type="PANTHER" id="PTHR23513">
    <property type="entry name" value="INTEGRAL MEMBRANE EFFLUX PROTEIN-RELATED"/>
    <property type="match status" value="1"/>
</dbReference>
<name>A0A8T7M8B4_9CHLR</name>
<reference evidence="9" key="2">
    <citation type="journal article" date="2024" name="Nature">
        <title>Anoxygenic phototroph of the Chloroflexota uses a type I reaction centre.</title>
        <authorList>
            <person name="Tsuji J.M."/>
            <person name="Shaw N.A."/>
            <person name="Nagashima S."/>
            <person name="Venkiteswaran J.J."/>
            <person name="Schiff S.L."/>
            <person name="Watanabe T."/>
            <person name="Fukui M."/>
            <person name="Hanada S."/>
            <person name="Tank M."/>
            <person name="Neufeld J.D."/>
        </authorList>
    </citation>
    <scope>NUCLEOTIDE SEQUENCE</scope>
    <source>
        <strain evidence="9">L227-S17</strain>
    </source>
</reference>
<dbReference type="Gene3D" id="1.20.1250.20">
    <property type="entry name" value="MFS general substrate transporter like domains"/>
    <property type="match status" value="1"/>
</dbReference>
<evidence type="ECO:0000313" key="10">
    <source>
        <dbReference type="Proteomes" id="UP000521676"/>
    </source>
</evidence>
<dbReference type="Proteomes" id="UP000521676">
    <property type="component" value="Unassembled WGS sequence"/>
</dbReference>
<feature type="transmembrane region" description="Helical" evidence="6">
    <location>
        <begin position="237"/>
        <end position="259"/>
    </location>
</feature>
<keyword evidence="11" id="KW-1185">Reference proteome</keyword>
<dbReference type="InterPro" id="IPR036259">
    <property type="entry name" value="MFS_trans_sf"/>
</dbReference>
<evidence type="ECO:0000313" key="9">
    <source>
        <dbReference type="EMBL" id="WJW68331.1"/>
    </source>
</evidence>
<evidence type="ECO:0000256" key="3">
    <source>
        <dbReference type="ARBA" id="ARBA00022692"/>
    </source>
</evidence>
<evidence type="ECO:0000256" key="2">
    <source>
        <dbReference type="ARBA" id="ARBA00022475"/>
    </source>
</evidence>
<accession>A0A8T7M8B4</accession>
<dbReference type="EMBL" id="JACATZ010000003">
    <property type="protein sequence ID" value="NWJ48397.1"/>
    <property type="molecule type" value="Genomic_DNA"/>
</dbReference>
<feature type="transmembrane region" description="Helical" evidence="6">
    <location>
        <begin position="387"/>
        <end position="407"/>
    </location>
</feature>
<keyword evidence="4 6" id="KW-1133">Transmembrane helix</keyword>
<dbReference type="GO" id="GO:0005886">
    <property type="term" value="C:plasma membrane"/>
    <property type="evidence" value="ECO:0007669"/>
    <property type="project" value="UniProtKB-SubCell"/>
</dbReference>
<evidence type="ECO:0000256" key="6">
    <source>
        <dbReference type="SAM" id="Phobius"/>
    </source>
</evidence>
<evidence type="ECO:0000256" key="1">
    <source>
        <dbReference type="ARBA" id="ARBA00004651"/>
    </source>
</evidence>
<gene>
    <name evidence="8" type="ORF">HXX08_21280</name>
    <name evidence="9" type="ORF">OZ401_003940</name>
</gene>
<feature type="transmembrane region" description="Helical" evidence="6">
    <location>
        <begin position="322"/>
        <end position="341"/>
    </location>
</feature>
<dbReference type="GO" id="GO:0022857">
    <property type="term" value="F:transmembrane transporter activity"/>
    <property type="evidence" value="ECO:0007669"/>
    <property type="project" value="InterPro"/>
</dbReference>
<dbReference type="CDD" id="cd06173">
    <property type="entry name" value="MFS_MefA_like"/>
    <property type="match status" value="1"/>
</dbReference>
<dbReference type="PANTHER" id="PTHR23513:SF6">
    <property type="entry name" value="MAJOR FACILITATOR SUPERFAMILY ASSOCIATED DOMAIN-CONTAINING PROTEIN"/>
    <property type="match status" value="1"/>
</dbReference>
<dbReference type="RefSeq" id="WP_341470236.1">
    <property type="nucleotide sequence ID" value="NZ_CP128400.1"/>
</dbReference>
<evidence type="ECO:0000259" key="7">
    <source>
        <dbReference type="PROSITE" id="PS50850"/>
    </source>
</evidence>
<feature type="transmembrane region" description="Helical" evidence="6">
    <location>
        <begin position="271"/>
        <end position="289"/>
    </location>
</feature>
<feature type="transmembrane region" description="Helical" evidence="6">
    <location>
        <begin position="57"/>
        <end position="78"/>
    </location>
</feature>
<keyword evidence="5 6" id="KW-0472">Membrane</keyword>
<feature type="transmembrane region" description="Helical" evidence="6">
    <location>
        <begin position="296"/>
        <end position="316"/>
    </location>
</feature>
<dbReference type="SUPFAM" id="SSF103473">
    <property type="entry name" value="MFS general substrate transporter"/>
    <property type="match status" value="1"/>
</dbReference>
<proteinExistence type="predicted"/>
<reference evidence="8 10" key="1">
    <citation type="submission" date="2020-06" db="EMBL/GenBank/DDBJ databases">
        <title>Anoxygenic phototrophic Chloroflexota member uses a Type I reaction center.</title>
        <authorList>
            <person name="Tsuji J.M."/>
            <person name="Shaw N.A."/>
            <person name="Nagashima S."/>
            <person name="Venkiteswaran J."/>
            <person name="Schiff S.L."/>
            <person name="Hanada S."/>
            <person name="Tank M."/>
            <person name="Neufeld J.D."/>
        </authorList>
    </citation>
    <scope>NUCLEOTIDE SEQUENCE [LARGE SCALE GENOMIC DNA]</scope>
    <source>
        <strain evidence="8">L227-S17</strain>
    </source>
</reference>
<dbReference type="Proteomes" id="UP001431572">
    <property type="component" value="Chromosome 2"/>
</dbReference>
<organism evidence="8 10">
    <name type="scientific">Candidatus Chlorohelix allophototropha</name>
    <dbReference type="NCBI Taxonomy" id="3003348"/>
    <lineage>
        <taxon>Bacteria</taxon>
        <taxon>Bacillati</taxon>
        <taxon>Chloroflexota</taxon>
        <taxon>Chloroflexia</taxon>
        <taxon>Candidatus Chloroheliales</taxon>
        <taxon>Candidatus Chloroheliaceae</taxon>
        <taxon>Candidatus Chlorohelix</taxon>
    </lineage>
</organism>
<evidence type="ECO:0000256" key="4">
    <source>
        <dbReference type="ARBA" id="ARBA00022989"/>
    </source>
</evidence>
<evidence type="ECO:0000256" key="5">
    <source>
        <dbReference type="ARBA" id="ARBA00023136"/>
    </source>
</evidence>
<dbReference type="InterPro" id="IPR011701">
    <property type="entry name" value="MFS"/>
</dbReference>
<feature type="transmembrane region" description="Helical" evidence="6">
    <location>
        <begin position="157"/>
        <end position="179"/>
    </location>
</feature>
<dbReference type="EMBL" id="CP128400">
    <property type="protein sequence ID" value="WJW68331.1"/>
    <property type="molecule type" value="Genomic_DNA"/>
</dbReference>
<evidence type="ECO:0000313" key="8">
    <source>
        <dbReference type="EMBL" id="NWJ48397.1"/>
    </source>
</evidence>
<keyword evidence="3 6" id="KW-0812">Transmembrane</keyword>
<sequence>MSSGLLDSPIESKIAPVNLWHNRNFNIFWVGQTINSLGDSFAFIALPLLVLQATGSIAQMGLVTGIFGLGQLLANLVAGLVVDRVNRRKLMIMCDIGQALVYILVPIGWWLIGTQIWLIYLLTFTGAILSAFFQVAYITAVAGLVEREQVTEANGRLQVTVGICYVAGPMLAGLISAIFGPVVALGLDSISFLLSANSLWLVRWQIQPQPEEENKPNIWNEWLNGAKFLFRQPVLRAVALLLAVNSLISTAGLDLFIFYLKTPLKQSDDTVGLVLGVASIGAIASGIWVASLRRKFGFGACWLGGMALGSISIGLIGFAQGIILISILSIFYMFGNMISGISSMSLRQQITPNHMLGRVTAFFWFFMRVPGMFGAAITTAIAEFTGVTFMLIAMGVVGLGISALGLLTPARQRYPERYYEN</sequence>
<dbReference type="InterPro" id="IPR020846">
    <property type="entry name" value="MFS_dom"/>
</dbReference>
<dbReference type="AlphaFoldDB" id="A0A8T7M8B4"/>
<feature type="domain" description="Major facilitator superfamily (MFS) profile" evidence="7">
    <location>
        <begin position="24"/>
        <end position="412"/>
    </location>
</feature>
<feature type="transmembrane region" description="Helical" evidence="6">
    <location>
        <begin position="185"/>
        <end position="202"/>
    </location>
</feature>
<dbReference type="PROSITE" id="PS50850">
    <property type="entry name" value="MFS"/>
    <property type="match status" value="1"/>
</dbReference>
<protein>
    <submittedName>
        <fullName evidence="8">MFS transporter</fullName>
    </submittedName>
</protein>